<dbReference type="AlphaFoldDB" id="A0AA42B7I2"/>
<accession>A0AA42B7I2</accession>
<dbReference type="EMBL" id="JAMQGP010000004">
    <property type="protein sequence ID" value="MCM2680095.1"/>
    <property type="molecule type" value="Genomic_DNA"/>
</dbReference>
<evidence type="ECO:0000313" key="1">
    <source>
        <dbReference type="EMBL" id="MCM2680095.1"/>
    </source>
</evidence>
<proteinExistence type="predicted"/>
<name>A0AA42B7I2_9GAMM</name>
<organism evidence="1 2">
    <name type="scientific">Echinimonas agarilytica</name>
    <dbReference type="NCBI Taxonomy" id="1215918"/>
    <lineage>
        <taxon>Bacteria</taxon>
        <taxon>Pseudomonadati</taxon>
        <taxon>Pseudomonadota</taxon>
        <taxon>Gammaproteobacteria</taxon>
        <taxon>Alteromonadales</taxon>
        <taxon>Echinimonadaceae</taxon>
        <taxon>Echinimonas</taxon>
    </lineage>
</organism>
<keyword evidence="2" id="KW-1185">Reference proteome</keyword>
<protein>
    <submittedName>
        <fullName evidence="1">Uncharacterized protein</fullName>
    </submittedName>
</protein>
<dbReference type="RefSeq" id="WP_251261520.1">
    <property type="nucleotide sequence ID" value="NZ_JAMQGP010000004.1"/>
</dbReference>
<comment type="caution">
    <text evidence="1">The sequence shown here is derived from an EMBL/GenBank/DDBJ whole genome shotgun (WGS) entry which is preliminary data.</text>
</comment>
<dbReference type="Proteomes" id="UP001165393">
    <property type="component" value="Unassembled WGS sequence"/>
</dbReference>
<evidence type="ECO:0000313" key="2">
    <source>
        <dbReference type="Proteomes" id="UP001165393"/>
    </source>
</evidence>
<sequence length="65" mass="7936">MLKKISQWLKTQIKVFLEPPKVPRIKHNFQYDMKRSVSEREKNMSLGTYTELQNKLRRRFNRKAA</sequence>
<gene>
    <name evidence="1" type="ORF">NAF29_10510</name>
</gene>
<reference evidence="1 2" key="1">
    <citation type="journal article" date="2013" name="Antonie Van Leeuwenhoek">
        <title>Echinimonas agarilytica gen. nov., sp. nov., a new gammaproteobacterium isolated from the sea urchin Strongylocentrotus intermedius.</title>
        <authorList>
            <person name="Nedashkovskaya O.I."/>
            <person name="Stenkova A.M."/>
            <person name="Zhukova N.V."/>
            <person name="Van Trappen S."/>
            <person name="Lee J.S."/>
            <person name="Kim S.B."/>
        </authorList>
    </citation>
    <scope>NUCLEOTIDE SEQUENCE [LARGE SCALE GENOMIC DNA]</scope>
    <source>
        <strain evidence="1 2">KMM 6351</strain>
    </source>
</reference>